<feature type="compositionally biased region" description="Polar residues" evidence="2">
    <location>
        <begin position="108"/>
        <end position="117"/>
    </location>
</feature>
<evidence type="ECO:0000313" key="4">
    <source>
        <dbReference type="Proteomes" id="UP001159428"/>
    </source>
</evidence>
<sequence>MSLRQLCKETSKRPSKVLLYFPQERTTGIAPSRLILGKSLEYKEGSMVTVNWEGKKIQAEIIAMGDNEEILNQKDTEWSSKFISGTEPDPISNQSKLPVEKQEESQQPRKTQVNSSIHKVGRVDLERKIPLERSVTCGDPYSAFLAEQKKREVEWATNRANKKAKCTATTEKDLEAVNQQLAAKEAECKTLKGQLDNIQLANVSVVEAVHNKVQESVCKMMETLQDTLSAIEDNMSLRLNKI</sequence>
<evidence type="ECO:0000256" key="2">
    <source>
        <dbReference type="SAM" id="MobiDB-lite"/>
    </source>
</evidence>
<evidence type="ECO:0000256" key="1">
    <source>
        <dbReference type="SAM" id="Coils"/>
    </source>
</evidence>
<feature type="compositionally biased region" description="Basic and acidic residues" evidence="2">
    <location>
        <begin position="98"/>
        <end position="107"/>
    </location>
</feature>
<feature type="coiled-coil region" evidence="1">
    <location>
        <begin position="167"/>
        <end position="201"/>
    </location>
</feature>
<reference evidence="3 4" key="1">
    <citation type="submission" date="2022-05" db="EMBL/GenBank/DDBJ databases">
        <authorList>
            <consortium name="Genoscope - CEA"/>
            <person name="William W."/>
        </authorList>
    </citation>
    <scope>NUCLEOTIDE SEQUENCE [LARGE SCALE GENOMIC DNA]</scope>
</reference>
<keyword evidence="4" id="KW-1185">Reference proteome</keyword>
<name>A0AAU9VQJ3_9CNID</name>
<dbReference type="Proteomes" id="UP001159428">
    <property type="component" value="Unassembled WGS sequence"/>
</dbReference>
<comment type="caution">
    <text evidence="3">The sequence shown here is derived from an EMBL/GenBank/DDBJ whole genome shotgun (WGS) entry which is preliminary data.</text>
</comment>
<dbReference type="AlphaFoldDB" id="A0AAU9VQJ3"/>
<evidence type="ECO:0000313" key="3">
    <source>
        <dbReference type="EMBL" id="CAH3031724.1"/>
    </source>
</evidence>
<gene>
    <name evidence="3" type="ORF">PMEA_00000505</name>
</gene>
<organism evidence="3 4">
    <name type="scientific">Pocillopora meandrina</name>
    <dbReference type="NCBI Taxonomy" id="46732"/>
    <lineage>
        <taxon>Eukaryota</taxon>
        <taxon>Metazoa</taxon>
        <taxon>Cnidaria</taxon>
        <taxon>Anthozoa</taxon>
        <taxon>Hexacorallia</taxon>
        <taxon>Scleractinia</taxon>
        <taxon>Astrocoeniina</taxon>
        <taxon>Pocilloporidae</taxon>
        <taxon>Pocillopora</taxon>
    </lineage>
</organism>
<protein>
    <submittedName>
        <fullName evidence="3">Uncharacterized protein</fullName>
    </submittedName>
</protein>
<proteinExistence type="predicted"/>
<feature type="region of interest" description="Disordered" evidence="2">
    <location>
        <begin position="81"/>
        <end position="117"/>
    </location>
</feature>
<keyword evidence="1" id="KW-0175">Coiled coil</keyword>
<accession>A0AAU9VQJ3</accession>
<dbReference type="EMBL" id="CALNXJ010000001">
    <property type="protein sequence ID" value="CAH3031724.1"/>
    <property type="molecule type" value="Genomic_DNA"/>
</dbReference>